<keyword evidence="3" id="KW-1185">Reference proteome</keyword>
<dbReference type="InterPro" id="IPR001387">
    <property type="entry name" value="Cro/C1-type_HTH"/>
</dbReference>
<dbReference type="InterPro" id="IPR010057">
    <property type="entry name" value="Transcription_activator_Rgg_C"/>
</dbReference>
<dbReference type="RefSeq" id="WP_134833600.1">
    <property type="nucleotide sequence ID" value="NZ_CP037939.1"/>
</dbReference>
<sequence length="279" mass="32919">MQKDSNFNLIRERRKLKNISQSELGRIIGSQAMVSRIESGQILPNLQTIHLICKALDLTIEEYFYMYSKVGTDITDFRNDLNEKYTSTDMTTLKQRYLKIKESSTLTPKNKHQLLMIQATIYHVTFKMATEADQASLLNYFDKIMRWQLYDIYLLECTLNMLHAEKIKPYISDILTQYMAQENKSISHEIVATLMLKYLESSIVQKKDVITEWILSKLSHLKIRENSNFDLWFLFLTALYKQDTDKIDRAYVVTDYLNDPCLKKKFNRIQSAYTKNLIN</sequence>
<dbReference type="SUPFAM" id="SSF47413">
    <property type="entry name" value="lambda repressor-like DNA-binding domains"/>
    <property type="match status" value="1"/>
</dbReference>
<dbReference type="InterPro" id="IPR053163">
    <property type="entry name" value="HTH-type_regulator_Rgg"/>
</dbReference>
<dbReference type="Pfam" id="PF21259">
    <property type="entry name" value="Rgg_C"/>
    <property type="match status" value="1"/>
</dbReference>
<dbReference type="InterPro" id="IPR010982">
    <property type="entry name" value="Lambda_DNA-bd_dom_sf"/>
</dbReference>
<dbReference type="Proteomes" id="UP000295756">
    <property type="component" value="Chromosome"/>
</dbReference>
<dbReference type="SMART" id="SM00530">
    <property type="entry name" value="HTH_XRE"/>
    <property type="match status" value="1"/>
</dbReference>
<evidence type="ECO:0000313" key="3">
    <source>
        <dbReference type="Proteomes" id="UP000295756"/>
    </source>
</evidence>
<dbReference type="Pfam" id="PF01381">
    <property type="entry name" value="HTH_3"/>
    <property type="match status" value="1"/>
</dbReference>
<dbReference type="CDD" id="cd00093">
    <property type="entry name" value="HTH_XRE"/>
    <property type="match status" value="1"/>
</dbReference>
<name>A0ABX5SKI5_9LACO</name>
<dbReference type="Gene3D" id="1.25.40.10">
    <property type="entry name" value="Tetratricopeptide repeat domain"/>
    <property type="match status" value="1"/>
</dbReference>
<dbReference type="PANTHER" id="PTHR37038">
    <property type="entry name" value="TRANSCRIPTIONAL REGULATOR-RELATED"/>
    <property type="match status" value="1"/>
</dbReference>
<dbReference type="EMBL" id="CP037939">
    <property type="protein sequence ID" value="QBR47884.1"/>
    <property type="molecule type" value="Genomic_DNA"/>
</dbReference>
<evidence type="ECO:0000313" key="2">
    <source>
        <dbReference type="EMBL" id="QBR47884.1"/>
    </source>
</evidence>
<dbReference type="PROSITE" id="PS50943">
    <property type="entry name" value="HTH_CROC1"/>
    <property type="match status" value="1"/>
</dbReference>
<evidence type="ECO:0000259" key="1">
    <source>
        <dbReference type="PROSITE" id="PS50943"/>
    </source>
</evidence>
<proteinExistence type="predicted"/>
<protein>
    <submittedName>
        <fullName evidence="2">Helix-turn-helix domain-containing protein</fullName>
    </submittedName>
</protein>
<reference evidence="2 3" key="1">
    <citation type="submission" date="2019-03" db="EMBL/GenBank/DDBJ databases">
        <title>Complete Genome Sequence of Leuconostoc kimchii strain NKJ218 Isolated from Homemade Kimchi.</title>
        <authorList>
            <person name="Jung J.Y."/>
            <person name="Jin H.M."/>
            <person name="Jung J.-W."/>
            <person name="Lee S.-Y."/>
            <person name="Ryu B.-G."/>
            <person name="Han S.-S."/>
            <person name="Kang H.K."/>
            <person name="Choi H.W."/>
            <person name="Chung E.J."/>
            <person name="Choi K.-M."/>
        </authorList>
    </citation>
    <scope>NUCLEOTIDE SEQUENCE [LARGE SCALE GENOMIC DNA]</scope>
    <source>
        <strain evidence="2 3">NKJ218</strain>
    </source>
</reference>
<dbReference type="InterPro" id="IPR011990">
    <property type="entry name" value="TPR-like_helical_dom_sf"/>
</dbReference>
<accession>A0ABX5SKI5</accession>
<gene>
    <name evidence="2" type="ORF">EW139_07010</name>
</gene>
<organism evidence="2 3">
    <name type="scientific">Leuconostoc kimchii</name>
    <dbReference type="NCBI Taxonomy" id="136609"/>
    <lineage>
        <taxon>Bacteria</taxon>
        <taxon>Bacillati</taxon>
        <taxon>Bacillota</taxon>
        <taxon>Bacilli</taxon>
        <taxon>Lactobacillales</taxon>
        <taxon>Lactobacillaceae</taxon>
        <taxon>Leuconostoc</taxon>
    </lineage>
</organism>
<feature type="domain" description="HTH cro/C1-type" evidence="1">
    <location>
        <begin position="10"/>
        <end position="63"/>
    </location>
</feature>